<evidence type="ECO:0000256" key="3">
    <source>
        <dbReference type="SAM" id="MobiDB-lite"/>
    </source>
</evidence>
<evidence type="ECO:0000256" key="2">
    <source>
        <dbReference type="ARBA" id="ARBA00018987"/>
    </source>
</evidence>
<evidence type="ECO:0000259" key="5">
    <source>
        <dbReference type="Pfam" id="PF21000"/>
    </source>
</evidence>
<accession>A0A439CQ41</accession>
<dbReference type="EMBL" id="RYZI01000595">
    <property type="protein sequence ID" value="RWA04286.1"/>
    <property type="molecule type" value="Genomic_DNA"/>
</dbReference>
<organism evidence="6 7">
    <name type="scientific">Xylaria grammica</name>
    <dbReference type="NCBI Taxonomy" id="363999"/>
    <lineage>
        <taxon>Eukaryota</taxon>
        <taxon>Fungi</taxon>
        <taxon>Dikarya</taxon>
        <taxon>Ascomycota</taxon>
        <taxon>Pezizomycotina</taxon>
        <taxon>Sordariomycetes</taxon>
        <taxon>Xylariomycetidae</taxon>
        <taxon>Xylariales</taxon>
        <taxon>Xylariaceae</taxon>
        <taxon>Xylaria</taxon>
    </lineage>
</organism>
<comment type="caution">
    <text evidence="6">The sequence shown here is derived from an EMBL/GenBank/DDBJ whole genome shotgun (WGS) entry which is preliminary data.</text>
</comment>
<dbReference type="InterPro" id="IPR049363">
    <property type="entry name" value="RMI1_N"/>
</dbReference>
<dbReference type="SMART" id="SM01161">
    <property type="entry name" value="DUF1767"/>
    <property type="match status" value="1"/>
</dbReference>
<evidence type="ECO:0000259" key="4">
    <source>
        <dbReference type="Pfam" id="PF08585"/>
    </source>
</evidence>
<dbReference type="GO" id="GO:0016604">
    <property type="term" value="C:nuclear body"/>
    <property type="evidence" value="ECO:0007669"/>
    <property type="project" value="TreeGrafter"/>
</dbReference>
<dbReference type="Pfam" id="PF08585">
    <property type="entry name" value="RMI1_N_C"/>
    <property type="match status" value="1"/>
</dbReference>
<dbReference type="InterPro" id="IPR013894">
    <property type="entry name" value="RMI1_OB"/>
</dbReference>
<feature type="compositionally biased region" description="Low complexity" evidence="3">
    <location>
        <begin position="157"/>
        <end position="166"/>
    </location>
</feature>
<dbReference type="STRING" id="363999.A0A439CQ41"/>
<sequence>MDLPAQIRSGLQSQGLPPPSIAWIQTAMPNRNPLPPLPALIATVKTRFLAADLSNPALFDSPSPAFPPNAGNPEVKEVKLTWDIPVQVLDIENLSKSKWEQIEELEAIARGEQTRGREVIRLPTGNEEDEFAADNQTTQSTINGAERPGIQGRGGPATSTNAATKTSTHRLVLQDCKGQKLYGLELKRIERIGIGSLNIGEKIILKRGAILARGTLLLDTTTCTILGGKIEAWQKDWVEGRLARLREAVGADSRNGQ</sequence>
<reference evidence="6 7" key="1">
    <citation type="submission" date="2018-12" db="EMBL/GenBank/DDBJ databases">
        <title>Draft genome sequence of Xylaria grammica IHI A82.</title>
        <authorList>
            <person name="Buettner E."/>
            <person name="Kellner H."/>
        </authorList>
    </citation>
    <scope>NUCLEOTIDE SEQUENCE [LARGE SCALE GENOMIC DNA]</scope>
    <source>
        <strain evidence="6 7">IHI A82</strain>
    </source>
</reference>
<dbReference type="Proteomes" id="UP000286045">
    <property type="component" value="Unassembled WGS sequence"/>
</dbReference>
<dbReference type="GO" id="GO:0031422">
    <property type="term" value="C:RecQ family helicase-topoisomerase III complex"/>
    <property type="evidence" value="ECO:0007669"/>
    <property type="project" value="TreeGrafter"/>
</dbReference>
<protein>
    <recommendedName>
        <fullName evidence="2">RecQ-mediated genome instability protein 1</fullName>
    </recommendedName>
</protein>
<dbReference type="InterPro" id="IPR042470">
    <property type="entry name" value="RMI1_N_C_sf"/>
</dbReference>
<evidence type="ECO:0000313" key="6">
    <source>
        <dbReference type="EMBL" id="RWA04286.1"/>
    </source>
</evidence>
<feature type="domain" description="RecQ mediated genome instability protein 1 OB-fold" evidence="4">
    <location>
        <begin position="72"/>
        <end position="241"/>
    </location>
</feature>
<gene>
    <name evidence="6" type="ORF">EKO27_g10819</name>
</gene>
<dbReference type="PANTHER" id="PTHR14790">
    <property type="entry name" value="RECQ-MEDIATED GENOME INSTABILITY PROTEIN 1 RMI1"/>
    <property type="match status" value="1"/>
</dbReference>
<feature type="region of interest" description="Disordered" evidence="3">
    <location>
        <begin position="132"/>
        <end position="166"/>
    </location>
</feature>
<evidence type="ECO:0000256" key="1">
    <source>
        <dbReference type="ARBA" id="ARBA00006395"/>
    </source>
</evidence>
<dbReference type="PANTHER" id="PTHR14790:SF15">
    <property type="entry name" value="RECQ-MEDIATED GENOME INSTABILITY PROTEIN 1"/>
    <property type="match status" value="1"/>
</dbReference>
<dbReference type="GO" id="GO:0000712">
    <property type="term" value="P:resolution of meiotic recombination intermediates"/>
    <property type="evidence" value="ECO:0007669"/>
    <property type="project" value="TreeGrafter"/>
</dbReference>
<proteinExistence type="inferred from homology"/>
<dbReference type="GO" id="GO:0000724">
    <property type="term" value="P:double-strand break repair via homologous recombination"/>
    <property type="evidence" value="ECO:0007669"/>
    <property type="project" value="TreeGrafter"/>
</dbReference>
<evidence type="ECO:0000313" key="7">
    <source>
        <dbReference type="Proteomes" id="UP000286045"/>
    </source>
</evidence>
<dbReference type="Gene3D" id="2.40.50.770">
    <property type="entry name" value="RecQ-mediated genome instability protein Rmi1, C-terminal domain"/>
    <property type="match status" value="1"/>
</dbReference>
<dbReference type="Pfam" id="PF21000">
    <property type="entry name" value="RMI1_N_N"/>
    <property type="match status" value="1"/>
</dbReference>
<feature type="compositionally biased region" description="Polar residues" evidence="3">
    <location>
        <begin position="134"/>
        <end position="143"/>
    </location>
</feature>
<feature type="domain" description="RMI1 N-terminal" evidence="5">
    <location>
        <begin position="17"/>
        <end position="54"/>
    </location>
</feature>
<keyword evidence="7" id="KW-1185">Reference proteome</keyword>
<comment type="similarity">
    <text evidence="1">Belongs to the RMI1 family.</text>
</comment>
<dbReference type="AlphaFoldDB" id="A0A439CQ41"/>
<name>A0A439CQ41_9PEZI</name>